<sequence length="143" mass="15582">MSRPSILRFRPWKAGLLALVVAILVWSSWEEPSLHEYAPPSAFLILSAPGLQPGPGAQQLQNQATALPGVTACAVRPEKQLLTLAYNPDELTAEQVCQKLALQPLSMPAPDPLARQCPVPAGYILALEKVRFALNLRRLLVNI</sequence>
<proteinExistence type="predicted"/>
<dbReference type="RefSeq" id="WP_244677274.1">
    <property type="nucleotide sequence ID" value="NZ_CP095046.1"/>
</dbReference>
<reference evidence="1" key="1">
    <citation type="submission" date="2022-04" db="EMBL/GenBank/DDBJ databases">
        <title>Hymenobacter sp. isolated from the air.</title>
        <authorList>
            <person name="Won M."/>
            <person name="Lee C.-M."/>
            <person name="Woen H.-Y."/>
            <person name="Kwon S.-W."/>
        </authorList>
    </citation>
    <scope>NUCLEOTIDE SEQUENCE</scope>
    <source>
        <strain evidence="1">5116S-3</strain>
    </source>
</reference>
<keyword evidence="2" id="KW-1185">Reference proteome</keyword>
<protein>
    <submittedName>
        <fullName evidence="1">Uncharacterized protein</fullName>
    </submittedName>
</protein>
<organism evidence="1 2">
    <name type="scientific">Hymenobacter cellulosilyticus</name>
    <dbReference type="NCBI Taxonomy" id="2932248"/>
    <lineage>
        <taxon>Bacteria</taxon>
        <taxon>Pseudomonadati</taxon>
        <taxon>Bacteroidota</taxon>
        <taxon>Cytophagia</taxon>
        <taxon>Cytophagales</taxon>
        <taxon>Hymenobacteraceae</taxon>
        <taxon>Hymenobacter</taxon>
    </lineage>
</organism>
<name>A0A8T9QCT7_9BACT</name>
<gene>
    <name evidence="1" type="ORF">MUN79_08530</name>
</gene>
<accession>A0A8T9QCT7</accession>
<dbReference type="Proteomes" id="UP000831796">
    <property type="component" value="Chromosome"/>
</dbReference>
<dbReference type="AlphaFoldDB" id="A0A8T9QCT7"/>
<evidence type="ECO:0000313" key="2">
    <source>
        <dbReference type="Proteomes" id="UP000831796"/>
    </source>
</evidence>
<dbReference type="KEGG" id="hcu:MUN79_08530"/>
<evidence type="ECO:0000313" key="1">
    <source>
        <dbReference type="EMBL" id="UOQ73928.1"/>
    </source>
</evidence>
<dbReference type="EMBL" id="CP095046">
    <property type="protein sequence ID" value="UOQ73928.1"/>
    <property type="molecule type" value="Genomic_DNA"/>
</dbReference>